<name>A0A9W8XY56_9PLEO</name>
<reference evidence="2" key="1">
    <citation type="submission" date="2022-10" db="EMBL/GenBank/DDBJ databases">
        <title>Tapping the CABI collections for fungal endophytes: first genome assemblies for Collariella, Neodidymelliopsis, Ascochyta clinopodiicola, Didymella pomorum, Didymosphaeria variabile, Neocosmospora piperis and Neocucurbitaria cava.</title>
        <authorList>
            <person name="Hill R."/>
        </authorList>
    </citation>
    <scope>NUCLEOTIDE SEQUENCE</scope>
    <source>
        <strain evidence="2">IMI 356815</strain>
    </source>
</reference>
<dbReference type="OrthoDB" id="3796147at2759"/>
<evidence type="ECO:0000313" key="3">
    <source>
        <dbReference type="Proteomes" id="UP001140513"/>
    </source>
</evidence>
<evidence type="ECO:0000256" key="1">
    <source>
        <dbReference type="SAM" id="Coils"/>
    </source>
</evidence>
<dbReference type="EMBL" id="JAPEUX010000001">
    <property type="protein sequence ID" value="KAJ4360735.1"/>
    <property type="molecule type" value="Genomic_DNA"/>
</dbReference>
<sequence>MAGSICGEKITPGDDDDSRRAELARMLAENEDDWFRIKARSADRSGGSSPTVAAGGDEEVLQFEPAKINTTLMDTPGLSLVVPNEVQELRAEKEQLNIELDQVKKQLASKTLAHDEALTQIKLQGEQLETKRLAHEEALQQVSNLQDNVLARDAIKEASDYKIKQLTGGTSFMDRLDRLYNEKDKDKDQIQRLLEERLSLCEDLRRKGETTTQLQKQVFQFKKQLGSLQLQLGSRKAVESQLIDKCAEVDSLKYTLANLNTQKGAQSVGLSTVRTELKDALNANQTQSKAITALEPHVAARCDKQKMWELKRDIAFYITHLDLANNRCRVFSCAHVSLFSLPKRNKSTLQRDARVIAGEFFRDWANDKQFMDQYHFQRQYVIDHHRAHERSASGRGAHSGTIKNILTQVDGGRNVSLEYN</sequence>
<comment type="caution">
    <text evidence="2">The sequence shown here is derived from an EMBL/GenBank/DDBJ whole genome shotgun (WGS) entry which is preliminary data.</text>
</comment>
<proteinExistence type="predicted"/>
<keyword evidence="3" id="KW-1185">Reference proteome</keyword>
<keyword evidence="1" id="KW-0175">Coiled coil</keyword>
<accession>A0A9W8XY56</accession>
<protein>
    <submittedName>
        <fullName evidence="2">Uncharacterized protein</fullName>
    </submittedName>
</protein>
<organism evidence="2 3">
    <name type="scientific">Didymosphaeria variabile</name>
    <dbReference type="NCBI Taxonomy" id="1932322"/>
    <lineage>
        <taxon>Eukaryota</taxon>
        <taxon>Fungi</taxon>
        <taxon>Dikarya</taxon>
        <taxon>Ascomycota</taxon>
        <taxon>Pezizomycotina</taxon>
        <taxon>Dothideomycetes</taxon>
        <taxon>Pleosporomycetidae</taxon>
        <taxon>Pleosporales</taxon>
        <taxon>Massarineae</taxon>
        <taxon>Didymosphaeriaceae</taxon>
        <taxon>Didymosphaeria</taxon>
    </lineage>
</organism>
<dbReference type="AlphaFoldDB" id="A0A9W8XY56"/>
<feature type="coiled-coil region" evidence="1">
    <location>
        <begin position="86"/>
        <end position="148"/>
    </location>
</feature>
<dbReference type="RefSeq" id="XP_056076937.1">
    <property type="nucleotide sequence ID" value="XM_056210115.1"/>
</dbReference>
<evidence type="ECO:0000313" key="2">
    <source>
        <dbReference type="EMBL" id="KAJ4360735.1"/>
    </source>
</evidence>
<dbReference type="Proteomes" id="UP001140513">
    <property type="component" value="Unassembled WGS sequence"/>
</dbReference>
<gene>
    <name evidence="2" type="ORF">N0V89_001302</name>
</gene>
<dbReference type="GeneID" id="80904832"/>